<keyword evidence="1" id="KW-0808">Transferase</keyword>
<sequence length="153" mass="16564">MQPEVRRFSPDDWEQARAARLASIRDGFGEDSDFYREQAAMEAAAWRVVLTEHVRFGAFDGDRPLGTACWRAGDDGDGLLYGMWVHPDARGTGVADALVDAVAATAAEQGSVTLTLKVEPGNARALAFYRRAGFRAVQPAGPGLVDMTRRPAP</sequence>
<keyword evidence="2" id="KW-0012">Acyltransferase</keyword>
<evidence type="ECO:0000313" key="5">
    <source>
        <dbReference type="Proteomes" id="UP001364211"/>
    </source>
</evidence>
<dbReference type="Gene3D" id="3.40.630.30">
    <property type="match status" value="1"/>
</dbReference>
<dbReference type="InterPro" id="IPR000182">
    <property type="entry name" value="GNAT_dom"/>
</dbReference>
<dbReference type="InterPro" id="IPR050832">
    <property type="entry name" value="Bact_Acetyltransf"/>
</dbReference>
<feature type="domain" description="N-acetyltransferase" evidence="3">
    <location>
        <begin position="3"/>
        <end position="152"/>
    </location>
</feature>
<dbReference type="CDD" id="cd04301">
    <property type="entry name" value="NAT_SF"/>
    <property type="match status" value="1"/>
</dbReference>
<dbReference type="EMBL" id="JBBJUP010000002">
    <property type="protein sequence ID" value="MEJ8277965.1"/>
    <property type="molecule type" value="Genomic_DNA"/>
</dbReference>
<evidence type="ECO:0000256" key="2">
    <source>
        <dbReference type="ARBA" id="ARBA00023315"/>
    </source>
</evidence>
<dbReference type="RefSeq" id="WP_340286079.1">
    <property type="nucleotide sequence ID" value="NZ_JBBJUP010000002.1"/>
</dbReference>
<organism evidence="4 5">
    <name type="scientific">Pseudonocardia spirodelae</name>
    <dbReference type="NCBI Taxonomy" id="3133431"/>
    <lineage>
        <taxon>Bacteria</taxon>
        <taxon>Bacillati</taxon>
        <taxon>Actinomycetota</taxon>
        <taxon>Actinomycetes</taxon>
        <taxon>Pseudonocardiales</taxon>
        <taxon>Pseudonocardiaceae</taxon>
        <taxon>Pseudonocardia</taxon>
    </lineage>
</organism>
<dbReference type="Pfam" id="PF00583">
    <property type="entry name" value="Acetyltransf_1"/>
    <property type="match status" value="1"/>
</dbReference>
<gene>
    <name evidence="4" type="ORF">WJX68_03385</name>
</gene>
<proteinExistence type="predicted"/>
<evidence type="ECO:0000256" key="1">
    <source>
        <dbReference type="ARBA" id="ARBA00022679"/>
    </source>
</evidence>
<dbReference type="PROSITE" id="PS51186">
    <property type="entry name" value="GNAT"/>
    <property type="match status" value="1"/>
</dbReference>
<dbReference type="InterPro" id="IPR016181">
    <property type="entry name" value="Acyl_CoA_acyltransferase"/>
</dbReference>
<keyword evidence="5" id="KW-1185">Reference proteome</keyword>
<name>A0ABU8T1Z8_9PSEU</name>
<comment type="caution">
    <text evidence="4">The sequence shown here is derived from an EMBL/GenBank/DDBJ whole genome shotgun (WGS) entry which is preliminary data.</text>
</comment>
<accession>A0ABU8T1Z8</accession>
<dbReference type="Proteomes" id="UP001364211">
    <property type="component" value="Unassembled WGS sequence"/>
</dbReference>
<dbReference type="SUPFAM" id="SSF55729">
    <property type="entry name" value="Acyl-CoA N-acyltransferases (Nat)"/>
    <property type="match status" value="1"/>
</dbReference>
<reference evidence="4 5" key="1">
    <citation type="submission" date="2024-03" db="EMBL/GenBank/DDBJ databases">
        <title>Draft genome sequence of Pseudonocardia sp. DW16-2.</title>
        <authorList>
            <person name="Duangmal K."/>
        </authorList>
    </citation>
    <scope>NUCLEOTIDE SEQUENCE [LARGE SCALE GENOMIC DNA]</scope>
    <source>
        <strain evidence="4 5">DW16-2</strain>
    </source>
</reference>
<dbReference type="PANTHER" id="PTHR43877:SF1">
    <property type="entry name" value="ACETYLTRANSFERASE"/>
    <property type="match status" value="1"/>
</dbReference>
<evidence type="ECO:0000259" key="3">
    <source>
        <dbReference type="PROSITE" id="PS51186"/>
    </source>
</evidence>
<protein>
    <submittedName>
        <fullName evidence="4">GNAT family N-acetyltransferase</fullName>
    </submittedName>
</protein>
<dbReference type="PANTHER" id="PTHR43877">
    <property type="entry name" value="AMINOALKYLPHOSPHONATE N-ACETYLTRANSFERASE-RELATED-RELATED"/>
    <property type="match status" value="1"/>
</dbReference>
<evidence type="ECO:0000313" key="4">
    <source>
        <dbReference type="EMBL" id="MEJ8277965.1"/>
    </source>
</evidence>